<dbReference type="InterPro" id="IPR013083">
    <property type="entry name" value="Znf_RING/FYVE/PHD"/>
</dbReference>
<evidence type="ECO:0000256" key="4">
    <source>
        <dbReference type="PROSITE-ProRule" id="PRU00146"/>
    </source>
</evidence>
<dbReference type="Pfam" id="PF13832">
    <property type="entry name" value="zf-HC5HC2H_2"/>
    <property type="match status" value="1"/>
</dbReference>
<reference evidence="9 11" key="1">
    <citation type="journal article" date="2014" name="BMC Genomics">
        <title>Genome sequence of Anopheles sinensis provides insight into genetics basis of mosquito competence for malaria parasites.</title>
        <authorList>
            <person name="Zhou D."/>
            <person name="Zhang D."/>
            <person name="Ding G."/>
            <person name="Shi L."/>
            <person name="Hou Q."/>
            <person name="Ye Y."/>
            <person name="Xu Y."/>
            <person name="Zhou H."/>
            <person name="Xiong C."/>
            <person name="Li S."/>
            <person name="Yu J."/>
            <person name="Hong S."/>
            <person name="Yu X."/>
            <person name="Zou P."/>
            <person name="Chen C."/>
            <person name="Chang X."/>
            <person name="Wang W."/>
            <person name="Lv Y."/>
            <person name="Sun Y."/>
            <person name="Ma L."/>
            <person name="Shen B."/>
            <person name="Zhu C."/>
        </authorList>
    </citation>
    <scope>NUCLEOTIDE SEQUENCE [LARGE SCALE GENOMIC DNA]</scope>
</reference>
<dbReference type="InterPro" id="IPR019786">
    <property type="entry name" value="Zinc_finger_PHD-type_CS"/>
</dbReference>
<evidence type="ECO:0000313" key="11">
    <source>
        <dbReference type="Proteomes" id="UP000030765"/>
    </source>
</evidence>
<feature type="domain" description="PHD-type" evidence="7">
    <location>
        <begin position="1176"/>
        <end position="1229"/>
    </location>
</feature>
<dbReference type="VEuPathDB" id="VectorBase:ASIC007614"/>
<feature type="compositionally biased region" description="Basic residues" evidence="6">
    <location>
        <begin position="1007"/>
        <end position="1022"/>
    </location>
</feature>
<dbReference type="Gene3D" id="2.30.30.1150">
    <property type="match status" value="1"/>
</dbReference>
<dbReference type="PROSITE" id="PS50016">
    <property type="entry name" value="ZF_PHD_2"/>
    <property type="match status" value="3"/>
</dbReference>
<evidence type="ECO:0000313" key="9">
    <source>
        <dbReference type="EMBL" id="KFB40236.1"/>
    </source>
</evidence>
<dbReference type="PROSITE" id="PS51805">
    <property type="entry name" value="EPHD"/>
    <property type="match status" value="1"/>
</dbReference>
<evidence type="ECO:0000259" key="7">
    <source>
        <dbReference type="PROSITE" id="PS50016"/>
    </source>
</evidence>
<dbReference type="VEuPathDB" id="VectorBase:ASIS008851"/>
<dbReference type="InterPro" id="IPR019787">
    <property type="entry name" value="Znf_PHD-finger"/>
</dbReference>
<feature type="region of interest" description="Disordered" evidence="6">
    <location>
        <begin position="755"/>
        <end position="856"/>
    </location>
</feature>
<evidence type="ECO:0000313" key="10">
    <source>
        <dbReference type="EnsemblMetazoa" id="ASIC007614-PA"/>
    </source>
</evidence>
<dbReference type="CDD" id="cd15674">
    <property type="entry name" value="ePHD_PHF14"/>
    <property type="match status" value="1"/>
</dbReference>
<dbReference type="Pfam" id="PF00628">
    <property type="entry name" value="PHD"/>
    <property type="match status" value="2"/>
</dbReference>
<evidence type="ECO:0000256" key="3">
    <source>
        <dbReference type="ARBA" id="ARBA00022833"/>
    </source>
</evidence>
<dbReference type="EMBL" id="KE525003">
    <property type="protein sequence ID" value="KFB40236.1"/>
    <property type="molecule type" value="Genomic_DNA"/>
</dbReference>
<feature type="region of interest" description="Disordered" evidence="6">
    <location>
        <begin position="1000"/>
        <end position="1061"/>
    </location>
</feature>
<dbReference type="EnsemblMetazoa" id="ASIC007614-RA">
    <property type="protein sequence ID" value="ASIC007614-PA"/>
    <property type="gene ID" value="ASIC007614"/>
</dbReference>
<gene>
    <name evidence="9" type="ORF">ZHAS_00007614</name>
</gene>
<keyword evidence="11" id="KW-1185">Reference proteome</keyword>
<evidence type="ECO:0000256" key="2">
    <source>
        <dbReference type="ARBA" id="ARBA00022771"/>
    </source>
</evidence>
<feature type="compositionally biased region" description="Low complexity" evidence="6">
    <location>
        <begin position="769"/>
        <end position="786"/>
    </location>
</feature>
<dbReference type="SMART" id="SM00249">
    <property type="entry name" value="PHD"/>
    <property type="match status" value="4"/>
</dbReference>
<dbReference type="CDD" id="cd15561">
    <property type="entry name" value="PHD1_PHF14"/>
    <property type="match status" value="1"/>
</dbReference>
<protein>
    <recommendedName>
        <fullName evidence="12">PHD finger protein 14</fullName>
    </recommendedName>
</protein>
<proteinExistence type="predicted"/>
<keyword evidence="2 4" id="KW-0863">Zinc-finger</keyword>
<dbReference type="InterPro" id="IPR001965">
    <property type="entry name" value="Znf_PHD"/>
</dbReference>
<dbReference type="CDD" id="cd15562">
    <property type="entry name" value="PHD2_PHF14"/>
    <property type="match status" value="1"/>
</dbReference>
<evidence type="ECO:0000256" key="5">
    <source>
        <dbReference type="SAM" id="Coils"/>
    </source>
</evidence>
<evidence type="ECO:0008006" key="12">
    <source>
        <dbReference type="Google" id="ProtNLM"/>
    </source>
</evidence>
<feature type="domain" description="PHD-type" evidence="8">
    <location>
        <begin position="240"/>
        <end position="358"/>
    </location>
</feature>
<feature type="domain" description="PHD-type" evidence="7">
    <location>
        <begin position="663"/>
        <end position="717"/>
    </location>
</feature>
<keyword evidence="1" id="KW-0479">Metal-binding</keyword>
<keyword evidence="3" id="KW-0862">Zinc</keyword>
<dbReference type="GO" id="GO:0008270">
    <property type="term" value="F:zinc ion binding"/>
    <property type="evidence" value="ECO:0007669"/>
    <property type="project" value="UniProtKB-KW"/>
</dbReference>
<feature type="compositionally biased region" description="Acidic residues" evidence="6">
    <location>
        <begin position="52"/>
        <end position="87"/>
    </location>
</feature>
<sequence>MRNTMKRKHGSTLTTQTLLDFDLGESSSDSDFRIEDHDDESDDFSMGSKDDNDGDNDDDDDDEDGDDDDDDDDGSDEEENDSDDEEVEVKHLLAHSLNGTAKKKKKNEPDGADESGDAEDNEEEDEESTTDGSATKEKPASLEPHAAVQPVSNPAPPSVKNSTINEKDAAVLKLLLKSICCACLGDRSDDQNEIVECDGCGVTVHEGCYGVSECTSISSTTSSCSTEPWFCDACKAGVENPDCELCPNRGGIFKETDVGKWVHLVCALYVPGVAFGEVDQLSSVTLFEMPYNKWGAKTCSLCEDTKLARTGVCIGCDAGMCKTYFHVTCAQYHGLLSEAHSEEADQADPFYAHCKIHSDKTLIKHRKRNYNAIKMKALHRQLEEEEASRKRQTQSSEQARIERKLAKHRKRYLFNKETKNPPWVPTQKMPRLLITSATACKKLLFKAELMGLDMAAIEFQEAQMAALTDVRKKWHISPAFSVEFIGYYLDRAIRLGEMKKNLQEQILLNKRLLGQQQQLRSKYDRSVQLNQEALKRNEAYRESIAKLYAHIQALAPSKALVPIEQIGKPAQPAPLAHPPIAAVVPFGKVTPHATVLINTPSVPSTAALCPTPPARTMTVPTAAALKMGVGFPLQNLLVPGGGKRDDTGRILSTQCKQNSEDLLNECGICKRCQDQHLLAKCDTCHLYYHLGCLNPPLTRHPKKSKLYGWQCSECDRSDDSNPESIIIPKAPRKSRTRYSKDGTIVPYDLSYAAEQQQHEGGSGGRKAGKTSTSTSASSSSSSSSRAPPGPAAVKSPAQAGSVATVKQEEEPTSPAPEKVESSTSLSSMGEDGSGASESMLQGTPTKVPGKRGRKKKIVPELSTTLVVQLDDVAARRPSILEQLNNHGSKLPYQKVEPAEAAKEPETAPYPKQANDSAHYDGAAVPLKQENVGASDSTTDRVPAAPSEKVESTTTGTPTPGGGLLLLPAAASSPQINTSVGAMKFYGNSEDACVELQKSNITEAASSTHHKHSKRRKEKHRNRSPNAERIISKDHKRKRKRRNHDYDLESLPDGGDYTMQNFEGDSRPRIKIKIKSVLDGSNTHTTQIFYVRDETGPERATVPQLISGAADSSSHMIDADPTLLLEVASLAENSTNLSQVDSTPPKSISSQARGRAKRHSIASRAGGAGVSNSAPEESVCDVCQEQGTAANIVQCDECHKNYHFGCLDPPLKKTPKRRGYSWHCADCDPTQRRLAIQTDKLVLPSRGQVNTGRTRQIHRAPSAPPLCDTEHIVYFEIYYRVAGGGGQPKTKFNNACPISAAPTGHHWIPLGPDQWPVCTRFVSDTFFAGGKEIYFLHLRNFGTLVLIAFHDDADTQDRIFDQNSAPDTGGKRVSGEVFAAAFADRCRVYRRPPTLASGSDFL</sequence>
<organism evidence="9">
    <name type="scientific">Anopheles sinensis</name>
    <name type="common">Mosquito</name>
    <dbReference type="NCBI Taxonomy" id="74873"/>
    <lineage>
        <taxon>Eukaryota</taxon>
        <taxon>Metazoa</taxon>
        <taxon>Ecdysozoa</taxon>
        <taxon>Arthropoda</taxon>
        <taxon>Hexapoda</taxon>
        <taxon>Insecta</taxon>
        <taxon>Pterygota</taxon>
        <taxon>Neoptera</taxon>
        <taxon>Endopterygota</taxon>
        <taxon>Diptera</taxon>
        <taxon>Nematocera</taxon>
        <taxon>Culicoidea</taxon>
        <taxon>Culicidae</taxon>
        <taxon>Anophelinae</taxon>
        <taxon>Anopheles</taxon>
    </lineage>
</organism>
<feature type="compositionally biased region" description="Low complexity" evidence="6">
    <location>
        <begin position="12"/>
        <end position="21"/>
    </location>
</feature>
<dbReference type="PROSITE" id="PS01359">
    <property type="entry name" value="ZF_PHD_1"/>
    <property type="match status" value="2"/>
</dbReference>
<dbReference type="CDD" id="cd15563">
    <property type="entry name" value="PHD3_PHF14"/>
    <property type="match status" value="1"/>
</dbReference>
<dbReference type="InterPro" id="IPR034732">
    <property type="entry name" value="EPHD"/>
</dbReference>
<dbReference type="OrthoDB" id="336088at2759"/>
<evidence type="ECO:0000256" key="6">
    <source>
        <dbReference type="SAM" id="MobiDB-lite"/>
    </source>
</evidence>
<dbReference type="InterPro" id="IPR011011">
    <property type="entry name" value="Znf_FYVE_PHD"/>
</dbReference>
<dbReference type="PANTHER" id="PTHR13793">
    <property type="entry name" value="PHD FINGER PROTEINS"/>
    <property type="match status" value="1"/>
</dbReference>
<keyword evidence="5" id="KW-0175">Coiled coil</keyword>
<dbReference type="GO" id="GO:0006357">
    <property type="term" value="P:regulation of transcription by RNA polymerase II"/>
    <property type="evidence" value="ECO:0007669"/>
    <property type="project" value="TreeGrafter"/>
</dbReference>
<feature type="region of interest" description="Disordered" evidence="6">
    <location>
        <begin position="1"/>
        <end position="162"/>
    </location>
</feature>
<feature type="compositionally biased region" description="Polar residues" evidence="6">
    <location>
        <begin position="835"/>
        <end position="844"/>
    </location>
</feature>
<dbReference type="OMA" id="KCGVAVH"/>
<feature type="compositionally biased region" description="Polar residues" evidence="6">
    <location>
        <begin position="1135"/>
        <end position="1151"/>
    </location>
</feature>
<dbReference type="InterPro" id="IPR050701">
    <property type="entry name" value="Histone_Mod_Regulator"/>
</dbReference>
<reference evidence="10" key="2">
    <citation type="submission" date="2020-05" db="UniProtKB">
        <authorList>
            <consortium name="EnsemblMetazoa"/>
        </authorList>
    </citation>
    <scope>IDENTIFICATION</scope>
</reference>
<evidence type="ECO:0000259" key="8">
    <source>
        <dbReference type="PROSITE" id="PS51805"/>
    </source>
</evidence>
<feature type="domain" description="PHD-type" evidence="7">
    <location>
        <begin position="177"/>
        <end position="237"/>
    </location>
</feature>
<dbReference type="Gene3D" id="3.30.40.10">
    <property type="entry name" value="Zinc/RING finger domain, C3HC4 (zinc finger)"/>
    <property type="match status" value="3"/>
</dbReference>
<evidence type="ECO:0000256" key="1">
    <source>
        <dbReference type="ARBA" id="ARBA00022723"/>
    </source>
</evidence>
<name>A0A084VQJ2_ANOSI</name>
<feature type="compositionally biased region" description="Basic residues" evidence="6">
    <location>
        <begin position="1033"/>
        <end position="1042"/>
    </location>
</feature>
<feature type="region of interest" description="Disordered" evidence="6">
    <location>
        <begin position="715"/>
        <end position="739"/>
    </location>
</feature>
<dbReference type="STRING" id="74873.A0A084VQJ2"/>
<feature type="region of interest" description="Disordered" evidence="6">
    <location>
        <begin position="1135"/>
        <end position="1174"/>
    </location>
</feature>
<feature type="compositionally biased region" description="Basic residues" evidence="6">
    <location>
        <begin position="1"/>
        <end position="10"/>
    </location>
</feature>
<feature type="compositionally biased region" description="Acidic residues" evidence="6">
    <location>
        <begin position="110"/>
        <end position="129"/>
    </location>
</feature>
<dbReference type="EMBL" id="ATLV01015218">
    <property type="status" value="NOT_ANNOTATED_CDS"/>
    <property type="molecule type" value="Genomic_DNA"/>
</dbReference>
<feature type="coiled-coil region" evidence="5">
    <location>
        <begin position="375"/>
        <end position="402"/>
    </location>
</feature>
<feature type="compositionally biased region" description="Basic and acidic residues" evidence="6">
    <location>
        <begin position="896"/>
        <end position="905"/>
    </location>
</feature>
<feature type="region of interest" description="Disordered" evidence="6">
    <location>
        <begin position="884"/>
        <end position="960"/>
    </location>
</feature>
<dbReference type="SUPFAM" id="SSF57903">
    <property type="entry name" value="FYVE/PHD zinc finger"/>
    <property type="match status" value="3"/>
</dbReference>
<dbReference type="PANTHER" id="PTHR13793:SF150">
    <property type="entry name" value="PHD FINGER PROTEIN 14"/>
    <property type="match status" value="1"/>
</dbReference>
<accession>A0A084VQJ2</accession>
<dbReference type="Proteomes" id="UP000030765">
    <property type="component" value="Unassembled WGS sequence"/>
</dbReference>